<gene>
    <name evidence="3" type="ORF">AFR_13145</name>
</gene>
<dbReference type="PANTHER" id="PTHR43540">
    <property type="entry name" value="PEROXYUREIDOACRYLATE/UREIDOACRYLATE AMIDOHYDROLASE-RELATED"/>
    <property type="match status" value="1"/>
</dbReference>
<proteinExistence type="predicted"/>
<dbReference type="PANTHER" id="PTHR43540:SF6">
    <property type="entry name" value="ISOCHORISMATASE-LIKE DOMAIN-CONTAINING PROTEIN"/>
    <property type="match status" value="1"/>
</dbReference>
<evidence type="ECO:0000259" key="2">
    <source>
        <dbReference type="Pfam" id="PF00857"/>
    </source>
</evidence>
<evidence type="ECO:0000313" key="4">
    <source>
        <dbReference type="Proteomes" id="UP000017746"/>
    </source>
</evidence>
<dbReference type="RefSeq" id="WP_023360974.1">
    <property type="nucleotide sequence ID" value="NC_022657.1"/>
</dbReference>
<accession>U5VYV7</accession>
<protein>
    <submittedName>
        <fullName evidence="3">Isochorismatase hydrolase</fullName>
    </submittedName>
</protein>
<dbReference type="Proteomes" id="UP000017746">
    <property type="component" value="Chromosome"/>
</dbReference>
<evidence type="ECO:0000313" key="3">
    <source>
        <dbReference type="EMBL" id="AGZ40915.1"/>
    </source>
</evidence>
<keyword evidence="1 3" id="KW-0378">Hydrolase</keyword>
<dbReference type="HOGENOM" id="CLU_068979_5_3_11"/>
<dbReference type="GO" id="GO:0016787">
    <property type="term" value="F:hydrolase activity"/>
    <property type="evidence" value="ECO:0007669"/>
    <property type="project" value="UniProtKB-KW"/>
</dbReference>
<feature type="domain" description="Isochorismatase-like" evidence="2">
    <location>
        <begin position="23"/>
        <end position="197"/>
    </location>
</feature>
<dbReference type="eggNOG" id="COG1335">
    <property type="taxonomic scope" value="Bacteria"/>
</dbReference>
<dbReference type="Gene3D" id="3.40.50.850">
    <property type="entry name" value="Isochorismatase-like"/>
    <property type="match status" value="1"/>
</dbReference>
<dbReference type="KEGG" id="afs:AFR_13145"/>
<evidence type="ECO:0000256" key="1">
    <source>
        <dbReference type="ARBA" id="ARBA00022801"/>
    </source>
</evidence>
<dbReference type="AlphaFoldDB" id="U5VYV7"/>
<dbReference type="SUPFAM" id="SSF52499">
    <property type="entry name" value="Isochorismatase-like hydrolases"/>
    <property type="match status" value="1"/>
</dbReference>
<keyword evidence="4" id="KW-1185">Reference proteome</keyword>
<dbReference type="PATRIC" id="fig|1246995.3.peg.2669"/>
<dbReference type="InterPro" id="IPR036380">
    <property type="entry name" value="Isochorismatase-like_sf"/>
</dbReference>
<dbReference type="STRING" id="1246995.AFR_13145"/>
<name>U5VYV7_9ACTN</name>
<dbReference type="Pfam" id="PF00857">
    <property type="entry name" value="Isochorismatase"/>
    <property type="match status" value="1"/>
</dbReference>
<dbReference type="EMBL" id="CP006272">
    <property type="protein sequence ID" value="AGZ40915.1"/>
    <property type="molecule type" value="Genomic_DNA"/>
</dbReference>
<sequence length="228" mass="23852">MSPTAAAAPHLEELTIMTDPRRALIVIDVQQEYFSGPLEIQYPPHADSLIQITRAIDAATAAGIPVVAVQHTMGEDAPVFNPTQPGFQLHPEVESRNTGGWKSIVKQYGTVFAGTDLLAWLQERDIDTITLVGYMTNNCVLASAAEAETHGLAAEVLADATGAINIANDAGFADAKTIHTTLMALLNSNFAAVTDTATWSDAAATGRSLAKPDLGASAVTGAQRAGQA</sequence>
<dbReference type="InterPro" id="IPR050272">
    <property type="entry name" value="Isochorismatase-like_hydrls"/>
</dbReference>
<dbReference type="InterPro" id="IPR000868">
    <property type="entry name" value="Isochorismatase-like_dom"/>
</dbReference>
<organism evidence="3 4">
    <name type="scientific">Actinoplanes friuliensis DSM 7358</name>
    <dbReference type="NCBI Taxonomy" id="1246995"/>
    <lineage>
        <taxon>Bacteria</taxon>
        <taxon>Bacillati</taxon>
        <taxon>Actinomycetota</taxon>
        <taxon>Actinomycetes</taxon>
        <taxon>Micromonosporales</taxon>
        <taxon>Micromonosporaceae</taxon>
        <taxon>Actinoplanes</taxon>
    </lineage>
</organism>
<reference evidence="3 4" key="1">
    <citation type="journal article" date="2014" name="J. Biotechnol.">
        <title>Complete genome sequence of the actinobacterium Actinoplanes friuliensis HAG 010964, producer of the lipopeptide antibiotic friulimycin.</title>
        <authorList>
            <person name="Ruckert C."/>
            <person name="Szczepanowski R."/>
            <person name="Albersmeier A."/>
            <person name="Goesmann A."/>
            <person name="Fischer N."/>
            <person name="Steinkamper A."/>
            <person name="Puhler A."/>
            <person name="Biener R."/>
            <person name="Schwartz D."/>
            <person name="Kalinowski J."/>
        </authorList>
    </citation>
    <scope>NUCLEOTIDE SEQUENCE [LARGE SCALE GENOMIC DNA]</scope>
    <source>
        <strain evidence="3 4">DSM 7358</strain>
    </source>
</reference>